<dbReference type="EMBL" id="BART01009711">
    <property type="protein sequence ID" value="GAG79961.1"/>
    <property type="molecule type" value="Genomic_DNA"/>
</dbReference>
<comment type="caution">
    <text evidence="1">The sequence shown here is derived from an EMBL/GenBank/DDBJ whole genome shotgun (WGS) entry which is preliminary data.</text>
</comment>
<evidence type="ECO:0000313" key="1">
    <source>
        <dbReference type="EMBL" id="GAG79961.1"/>
    </source>
</evidence>
<dbReference type="AlphaFoldDB" id="X1C6E5"/>
<protein>
    <submittedName>
        <fullName evidence="1">Uncharacterized protein</fullName>
    </submittedName>
</protein>
<proteinExistence type="predicted"/>
<dbReference type="SUPFAM" id="SSF56770">
    <property type="entry name" value="HydA/Nqo6-like"/>
    <property type="match status" value="1"/>
</dbReference>
<reference evidence="1" key="1">
    <citation type="journal article" date="2014" name="Front. Microbiol.">
        <title>High frequency of phylogenetically diverse reductive dehalogenase-homologous genes in deep subseafloor sedimentary metagenomes.</title>
        <authorList>
            <person name="Kawai M."/>
            <person name="Futagami T."/>
            <person name="Toyoda A."/>
            <person name="Takaki Y."/>
            <person name="Nishi S."/>
            <person name="Hori S."/>
            <person name="Arai W."/>
            <person name="Tsubouchi T."/>
            <person name="Morono Y."/>
            <person name="Uchiyama I."/>
            <person name="Ito T."/>
            <person name="Fujiyama A."/>
            <person name="Inagaki F."/>
            <person name="Takami H."/>
        </authorList>
    </citation>
    <scope>NUCLEOTIDE SEQUENCE</scope>
    <source>
        <strain evidence="1">Expedition CK06-06</strain>
    </source>
</reference>
<name>X1C6E5_9ZZZZ</name>
<organism evidence="1">
    <name type="scientific">marine sediment metagenome</name>
    <dbReference type="NCBI Taxonomy" id="412755"/>
    <lineage>
        <taxon>unclassified sequences</taxon>
        <taxon>metagenomes</taxon>
        <taxon>ecological metagenomes</taxon>
    </lineage>
</organism>
<gene>
    <name evidence="1" type="ORF">S01H4_21432</name>
</gene>
<sequence length="228" mass="26397">IAVDLITLKALNIEIENNILFLEAKKKKIDIPSISNIRVRGEKIEDLNLDINFCVSNLNDINIRNFNIRVGEFCSGCFKHAYNLLNLMKTYMVKDLKYNPYNSFLIGENPLEPDRIGNIILFGDCAINSTKNYKFRKMIKETTNGVKNKTKKRVLKKKIEKPLPAIKEKSYKKILEIPGCPPNVNDCIGLILKYYGKRKAPNLNLLNKLNNTWISEKIYKKFKIWEAI</sequence>
<accession>X1C6E5</accession>
<feature type="non-terminal residue" evidence="1">
    <location>
        <position position="1"/>
    </location>
</feature>